<reference evidence="2 3" key="1">
    <citation type="submission" date="2020-04" db="EMBL/GenBank/DDBJ databases">
        <authorList>
            <person name="Klaysubun C."/>
            <person name="Duangmal K."/>
            <person name="Lipun K."/>
        </authorList>
    </citation>
    <scope>NUCLEOTIDE SEQUENCE [LARGE SCALE GENOMIC DNA]</scope>
    <source>
        <strain evidence="2 3">DSM 45300</strain>
    </source>
</reference>
<protein>
    <submittedName>
        <fullName evidence="2">Alpha/beta fold hydrolase</fullName>
    </submittedName>
</protein>
<dbReference type="Proteomes" id="UP000586918">
    <property type="component" value="Unassembled WGS sequence"/>
</dbReference>
<feature type="domain" description="AB hydrolase-1" evidence="1">
    <location>
        <begin position="29"/>
        <end position="140"/>
    </location>
</feature>
<comment type="caution">
    <text evidence="2">The sequence shown here is derived from an EMBL/GenBank/DDBJ whole genome shotgun (WGS) entry which is preliminary data.</text>
</comment>
<dbReference type="InterPro" id="IPR029058">
    <property type="entry name" value="AB_hydrolase_fold"/>
</dbReference>
<evidence type="ECO:0000313" key="3">
    <source>
        <dbReference type="Proteomes" id="UP000586918"/>
    </source>
</evidence>
<evidence type="ECO:0000259" key="1">
    <source>
        <dbReference type="Pfam" id="PF00561"/>
    </source>
</evidence>
<dbReference type="InterPro" id="IPR000073">
    <property type="entry name" value="AB_hydrolase_1"/>
</dbReference>
<keyword evidence="2" id="KW-0378">Hydrolase</keyword>
<dbReference type="RefSeq" id="WP_169413120.1">
    <property type="nucleotide sequence ID" value="NZ_JAAXKZ010000038.1"/>
</dbReference>
<dbReference type="Pfam" id="PF00561">
    <property type="entry name" value="Abhydrolase_1"/>
    <property type="match status" value="1"/>
</dbReference>
<name>A0A848DIP1_9PSEU</name>
<gene>
    <name evidence="2" type="ORF">HF519_12675</name>
</gene>
<dbReference type="PRINTS" id="PR00111">
    <property type="entry name" value="ABHYDROLASE"/>
</dbReference>
<organism evidence="2 3">
    <name type="scientific">Pseudonocardia bannensis</name>
    <dbReference type="NCBI Taxonomy" id="630973"/>
    <lineage>
        <taxon>Bacteria</taxon>
        <taxon>Bacillati</taxon>
        <taxon>Actinomycetota</taxon>
        <taxon>Actinomycetes</taxon>
        <taxon>Pseudonocardiales</taxon>
        <taxon>Pseudonocardiaceae</taxon>
        <taxon>Pseudonocardia</taxon>
    </lineage>
</organism>
<keyword evidence="3" id="KW-1185">Reference proteome</keyword>
<dbReference type="InterPro" id="IPR050471">
    <property type="entry name" value="AB_hydrolase"/>
</dbReference>
<dbReference type="PANTHER" id="PTHR43433:SF5">
    <property type="entry name" value="AB HYDROLASE-1 DOMAIN-CONTAINING PROTEIN"/>
    <property type="match status" value="1"/>
</dbReference>
<dbReference type="Gene3D" id="3.40.50.1820">
    <property type="entry name" value="alpha/beta hydrolase"/>
    <property type="match status" value="1"/>
</dbReference>
<dbReference type="SUPFAM" id="SSF53474">
    <property type="entry name" value="alpha/beta-Hydrolases"/>
    <property type="match status" value="1"/>
</dbReference>
<sequence>MVTTTGTEGAYATVNGLRMYYEVHGSRRPLILLHGGMLTVDLTFGLVLPALAEQHQAIGVELQGHGHTEDIDRPLRLDFLADDVVALMDHLGLERADIFGYSLGGLVATELAVRHPGRVDRLVLAATHFRPDGYHPEIHDPRQDSPRLPTEADFAEMQQAYAAVAPDPDHFEAFLEKAQPVVADFRGWPDGQLQAITTPTLLVIGDTDFVRLEHAAAILDLIPDARLAVLPGCTHMDVMRRAELLPVVRPFLDR</sequence>
<proteinExistence type="predicted"/>
<evidence type="ECO:0000313" key="2">
    <source>
        <dbReference type="EMBL" id="NMH92409.1"/>
    </source>
</evidence>
<dbReference type="EMBL" id="JAAXKZ010000038">
    <property type="protein sequence ID" value="NMH92409.1"/>
    <property type="molecule type" value="Genomic_DNA"/>
</dbReference>
<dbReference type="PANTHER" id="PTHR43433">
    <property type="entry name" value="HYDROLASE, ALPHA/BETA FOLD FAMILY PROTEIN"/>
    <property type="match status" value="1"/>
</dbReference>
<accession>A0A848DIP1</accession>
<dbReference type="AlphaFoldDB" id="A0A848DIP1"/>
<dbReference type="GO" id="GO:0016787">
    <property type="term" value="F:hydrolase activity"/>
    <property type="evidence" value="ECO:0007669"/>
    <property type="project" value="UniProtKB-KW"/>
</dbReference>